<dbReference type="PANTHER" id="PTHR16047">
    <property type="entry name" value="RFWD3 PROTEIN"/>
    <property type="match status" value="1"/>
</dbReference>
<dbReference type="AlphaFoldDB" id="A0AAD5I9H4"/>
<comment type="caution">
    <text evidence="6">The sequence shown here is derived from an EMBL/GenBank/DDBJ whole genome shotgun (WGS) entry which is preliminary data.</text>
</comment>
<evidence type="ECO:0000259" key="5">
    <source>
        <dbReference type="PROSITE" id="PS50089"/>
    </source>
</evidence>
<dbReference type="EMBL" id="JAJSOW010000107">
    <property type="protein sequence ID" value="KAI9156411.1"/>
    <property type="molecule type" value="Genomic_DNA"/>
</dbReference>
<dbReference type="GO" id="GO:0005634">
    <property type="term" value="C:nucleus"/>
    <property type="evidence" value="ECO:0007669"/>
    <property type="project" value="InterPro"/>
</dbReference>
<dbReference type="InterPro" id="IPR037381">
    <property type="entry name" value="RFWD3"/>
</dbReference>
<dbReference type="GO" id="GO:0016567">
    <property type="term" value="P:protein ubiquitination"/>
    <property type="evidence" value="ECO:0007669"/>
    <property type="project" value="InterPro"/>
</dbReference>
<evidence type="ECO:0000256" key="4">
    <source>
        <dbReference type="PROSITE-ProRule" id="PRU00175"/>
    </source>
</evidence>
<evidence type="ECO:0000313" key="7">
    <source>
        <dbReference type="Proteomes" id="UP001064489"/>
    </source>
</evidence>
<dbReference type="SUPFAM" id="SSF57850">
    <property type="entry name" value="RING/U-box"/>
    <property type="match status" value="1"/>
</dbReference>
<dbReference type="PROSITE" id="PS00518">
    <property type="entry name" value="ZF_RING_1"/>
    <property type="match status" value="1"/>
</dbReference>
<organism evidence="6 7">
    <name type="scientific">Acer negundo</name>
    <name type="common">Box elder</name>
    <dbReference type="NCBI Taxonomy" id="4023"/>
    <lineage>
        <taxon>Eukaryota</taxon>
        <taxon>Viridiplantae</taxon>
        <taxon>Streptophyta</taxon>
        <taxon>Embryophyta</taxon>
        <taxon>Tracheophyta</taxon>
        <taxon>Spermatophyta</taxon>
        <taxon>Magnoliopsida</taxon>
        <taxon>eudicotyledons</taxon>
        <taxon>Gunneridae</taxon>
        <taxon>Pentapetalae</taxon>
        <taxon>rosids</taxon>
        <taxon>malvids</taxon>
        <taxon>Sapindales</taxon>
        <taxon>Sapindaceae</taxon>
        <taxon>Hippocastanoideae</taxon>
        <taxon>Acereae</taxon>
        <taxon>Acer</taxon>
    </lineage>
</organism>
<dbReference type="PANTHER" id="PTHR16047:SF7">
    <property type="entry name" value="E3 UBIQUITIN-PROTEIN LIGASE RFWD3"/>
    <property type="match status" value="1"/>
</dbReference>
<dbReference type="Gene3D" id="3.30.40.10">
    <property type="entry name" value="Zinc/RING finger domain, C3HC4 (zinc finger)"/>
    <property type="match status" value="1"/>
</dbReference>
<evidence type="ECO:0000256" key="2">
    <source>
        <dbReference type="ARBA" id="ARBA00022771"/>
    </source>
</evidence>
<reference evidence="6" key="2">
    <citation type="submission" date="2023-02" db="EMBL/GenBank/DDBJ databases">
        <authorList>
            <person name="Swenson N.G."/>
            <person name="Wegrzyn J.L."/>
            <person name="Mcevoy S.L."/>
        </authorList>
    </citation>
    <scope>NUCLEOTIDE SEQUENCE</scope>
    <source>
        <strain evidence="6">91603</strain>
        <tissue evidence="6">Leaf</tissue>
    </source>
</reference>
<keyword evidence="2 4" id="KW-0863">Zinc-finger</keyword>
<dbReference type="Pfam" id="PF13639">
    <property type="entry name" value="zf-RING_2"/>
    <property type="match status" value="1"/>
</dbReference>
<feature type="domain" description="RING-type" evidence="5">
    <location>
        <begin position="45"/>
        <end position="93"/>
    </location>
</feature>
<evidence type="ECO:0000313" key="6">
    <source>
        <dbReference type="EMBL" id="KAI9156411.1"/>
    </source>
</evidence>
<dbReference type="GO" id="GO:0036297">
    <property type="term" value="P:interstrand cross-link repair"/>
    <property type="evidence" value="ECO:0007669"/>
    <property type="project" value="InterPro"/>
</dbReference>
<dbReference type="InterPro" id="IPR013083">
    <property type="entry name" value="Znf_RING/FYVE/PHD"/>
</dbReference>
<reference evidence="6" key="1">
    <citation type="journal article" date="2022" name="Plant J.">
        <title>Strategies of tolerance reflected in two North American maple genomes.</title>
        <authorList>
            <person name="McEvoy S.L."/>
            <person name="Sezen U.U."/>
            <person name="Trouern-Trend A."/>
            <person name="McMahon S.M."/>
            <person name="Schaberg P.G."/>
            <person name="Yang J."/>
            <person name="Wegrzyn J.L."/>
            <person name="Swenson N.G."/>
        </authorList>
    </citation>
    <scope>NUCLEOTIDE SEQUENCE</scope>
    <source>
        <strain evidence="6">91603</strain>
    </source>
</reference>
<dbReference type="PROSITE" id="PS50089">
    <property type="entry name" value="ZF_RING_2"/>
    <property type="match status" value="1"/>
</dbReference>
<dbReference type="SMART" id="SM00184">
    <property type="entry name" value="RING"/>
    <property type="match status" value="1"/>
</dbReference>
<protein>
    <recommendedName>
        <fullName evidence="5">RING-type domain-containing protein</fullName>
    </recommendedName>
</protein>
<gene>
    <name evidence="6" type="ORF">LWI28_005916</name>
</gene>
<dbReference type="GO" id="GO:0004842">
    <property type="term" value="F:ubiquitin-protein transferase activity"/>
    <property type="evidence" value="ECO:0007669"/>
    <property type="project" value="InterPro"/>
</dbReference>
<accession>A0AAD5I9H4</accession>
<sequence length="127" mass="14301">MLKNWFGYLPSSSRQPQSSDEITRMPIDDEEEGGKMDRILVTCGCIICFNPWTREGDNQICSLSRCGHLFCASCIGKWIAKCSTGDSAKCPTCWKEFDLSDVTMLYGCPVVVIDEELRRVNFFLPAS</sequence>
<dbReference type="GO" id="GO:0008270">
    <property type="term" value="F:zinc ion binding"/>
    <property type="evidence" value="ECO:0007669"/>
    <property type="project" value="UniProtKB-KW"/>
</dbReference>
<keyword evidence="7" id="KW-1185">Reference proteome</keyword>
<proteinExistence type="predicted"/>
<evidence type="ECO:0000256" key="1">
    <source>
        <dbReference type="ARBA" id="ARBA00022723"/>
    </source>
</evidence>
<dbReference type="InterPro" id="IPR017907">
    <property type="entry name" value="Znf_RING_CS"/>
</dbReference>
<keyword evidence="3" id="KW-0862">Zinc</keyword>
<evidence type="ECO:0000256" key="3">
    <source>
        <dbReference type="ARBA" id="ARBA00022833"/>
    </source>
</evidence>
<name>A0AAD5I9H4_ACENE</name>
<dbReference type="Proteomes" id="UP001064489">
    <property type="component" value="Chromosome 12"/>
</dbReference>
<keyword evidence="1" id="KW-0479">Metal-binding</keyword>
<dbReference type="InterPro" id="IPR001841">
    <property type="entry name" value="Znf_RING"/>
</dbReference>